<gene>
    <name evidence="1" type="ORF">P5673_005884</name>
</gene>
<evidence type="ECO:0000313" key="1">
    <source>
        <dbReference type="EMBL" id="KAK2569009.1"/>
    </source>
</evidence>
<evidence type="ECO:0000313" key="2">
    <source>
        <dbReference type="Proteomes" id="UP001249851"/>
    </source>
</evidence>
<dbReference type="EMBL" id="JARQWQ010000010">
    <property type="protein sequence ID" value="KAK2569009.1"/>
    <property type="molecule type" value="Genomic_DNA"/>
</dbReference>
<keyword evidence="2" id="KW-1185">Reference proteome</keyword>
<reference evidence="1" key="1">
    <citation type="journal article" date="2023" name="G3 (Bethesda)">
        <title>Whole genome assembly and annotation of the endangered Caribbean coral Acropora cervicornis.</title>
        <authorList>
            <person name="Selwyn J.D."/>
            <person name="Vollmer S.V."/>
        </authorList>
    </citation>
    <scope>NUCLEOTIDE SEQUENCE</scope>
    <source>
        <strain evidence="1">K2</strain>
    </source>
</reference>
<sequence>MVIMRSNPNMEERSYKRLLKLTVQLLILTQLMAPCYAFQTPRKSFVKFHPIKKNIHYRLWNPVRNGWVMKDPNDMSLAYCSCGFNSQDYNKTLIQAKHTGPGLFDLVFTGTNGEPDLHIATEEEGRGLVLTSSPSAYTQFEPLYYWGYTLFRSRIKSNAILGMYIGSDETNTRATLLLADEDNNFAAYYPNPQSLFIVTKVKLAWMSGT</sequence>
<protein>
    <submittedName>
        <fullName evidence="1">Uncharacterized protein</fullName>
    </submittedName>
</protein>
<organism evidence="1 2">
    <name type="scientific">Acropora cervicornis</name>
    <name type="common">Staghorn coral</name>
    <dbReference type="NCBI Taxonomy" id="6130"/>
    <lineage>
        <taxon>Eukaryota</taxon>
        <taxon>Metazoa</taxon>
        <taxon>Cnidaria</taxon>
        <taxon>Anthozoa</taxon>
        <taxon>Hexacorallia</taxon>
        <taxon>Scleractinia</taxon>
        <taxon>Astrocoeniina</taxon>
        <taxon>Acroporidae</taxon>
        <taxon>Acropora</taxon>
    </lineage>
</organism>
<comment type="caution">
    <text evidence="1">The sequence shown here is derived from an EMBL/GenBank/DDBJ whole genome shotgun (WGS) entry which is preliminary data.</text>
</comment>
<dbReference type="Proteomes" id="UP001249851">
    <property type="component" value="Unassembled WGS sequence"/>
</dbReference>
<reference evidence="1" key="2">
    <citation type="journal article" date="2023" name="Science">
        <title>Genomic signatures of disease resistance in endangered staghorn corals.</title>
        <authorList>
            <person name="Vollmer S.V."/>
            <person name="Selwyn J.D."/>
            <person name="Despard B.A."/>
            <person name="Roesel C.L."/>
        </authorList>
    </citation>
    <scope>NUCLEOTIDE SEQUENCE</scope>
    <source>
        <strain evidence="1">K2</strain>
    </source>
</reference>
<proteinExistence type="predicted"/>
<dbReference type="AlphaFoldDB" id="A0AAD9QWY4"/>
<name>A0AAD9QWY4_ACRCE</name>
<accession>A0AAD9QWY4</accession>